<dbReference type="STRING" id="1442371.A0A0D2JJT7"/>
<dbReference type="AlphaFoldDB" id="A0A0D2JJT7"/>
<organism evidence="1 2">
    <name type="scientific">Fonsecaea multimorphosa CBS 102226</name>
    <dbReference type="NCBI Taxonomy" id="1442371"/>
    <lineage>
        <taxon>Eukaryota</taxon>
        <taxon>Fungi</taxon>
        <taxon>Dikarya</taxon>
        <taxon>Ascomycota</taxon>
        <taxon>Pezizomycotina</taxon>
        <taxon>Eurotiomycetes</taxon>
        <taxon>Chaetothyriomycetidae</taxon>
        <taxon>Chaetothyriales</taxon>
        <taxon>Herpotrichiellaceae</taxon>
        <taxon>Fonsecaea</taxon>
    </lineage>
</organism>
<dbReference type="OrthoDB" id="419183at2759"/>
<evidence type="ECO:0000313" key="1">
    <source>
        <dbReference type="EMBL" id="KIX93462.1"/>
    </source>
</evidence>
<sequence length="216" mass="23828">MTDPTASALNELSSFISKTLADVRGIHLEIPVPFQTGEGILPESSPGHFGIVLDRFIAALVTQSKTREAEGLRRAKDQVLLPKDQGGLELELWKPLTTVARESILFWVEAWLKSLSAAENSRQLRPPLSARQFDMARRGMTLTEKILAHHAFDPIPLDGLRKGDVVRVSIDWIVASESSYFVSAFPFPFTFQLAKSGETKTLATHASSNVNEEAKS</sequence>
<protein>
    <submittedName>
        <fullName evidence="1">Uncharacterized protein</fullName>
    </submittedName>
</protein>
<dbReference type="RefSeq" id="XP_016627585.1">
    <property type="nucleotide sequence ID" value="XM_016781373.1"/>
</dbReference>
<dbReference type="VEuPathDB" id="FungiDB:Z520_10882"/>
<evidence type="ECO:0000313" key="2">
    <source>
        <dbReference type="Proteomes" id="UP000053411"/>
    </source>
</evidence>
<dbReference type="EMBL" id="KN848094">
    <property type="protein sequence ID" value="KIX93462.1"/>
    <property type="molecule type" value="Genomic_DNA"/>
</dbReference>
<gene>
    <name evidence="1" type="ORF">Z520_10882</name>
</gene>
<proteinExistence type="predicted"/>
<dbReference type="GeneID" id="27716628"/>
<keyword evidence="2" id="KW-1185">Reference proteome</keyword>
<reference evidence="1 2" key="1">
    <citation type="submission" date="2015-01" db="EMBL/GenBank/DDBJ databases">
        <title>The Genome Sequence of Fonsecaea multimorphosa CBS 102226.</title>
        <authorList>
            <consortium name="The Broad Institute Genomics Platform"/>
            <person name="Cuomo C."/>
            <person name="de Hoog S."/>
            <person name="Gorbushina A."/>
            <person name="Stielow B."/>
            <person name="Teixiera M."/>
            <person name="Abouelleil A."/>
            <person name="Chapman S.B."/>
            <person name="Priest M."/>
            <person name="Young S.K."/>
            <person name="Wortman J."/>
            <person name="Nusbaum C."/>
            <person name="Birren B."/>
        </authorList>
    </citation>
    <scope>NUCLEOTIDE SEQUENCE [LARGE SCALE GENOMIC DNA]</scope>
    <source>
        <strain evidence="1 2">CBS 102226</strain>
    </source>
</reference>
<dbReference type="Proteomes" id="UP000053411">
    <property type="component" value="Unassembled WGS sequence"/>
</dbReference>
<name>A0A0D2JJT7_9EURO</name>
<accession>A0A0D2JJT7</accession>